<dbReference type="PROSITE" id="PS01159">
    <property type="entry name" value="WW_DOMAIN_1"/>
    <property type="match status" value="1"/>
</dbReference>
<dbReference type="CDD" id="cd23767">
    <property type="entry name" value="IQCD"/>
    <property type="match status" value="1"/>
</dbReference>
<evidence type="ECO:0000313" key="5">
    <source>
        <dbReference type="Proteomes" id="UP000564407"/>
    </source>
</evidence>
<keyword evidence="5" id="KW-1185">Reference proteome</keyword>
<dbReference type="EMBL" id="VZRP01018375">
    <property type="protein sequence ID" value="NWV69567.1"/>
    <property type="molecule type" value="Genomic_DNA"/>
</dbReference>
<evidence type="ECO:0000259" key="2">
    <source>
        <dbReference type="PROSITE" id="PS50020"/>
    </source>
</evidence>
<keyword evidence="1" id="KW-0175">Coiled coil</keyword>
<protein>
    <submittedName>
        <fullName evidence="4">IQGA3 protein</fullName>
    </submittedName>
</protein>
<evidence type="ECO:0000313" key="4">
    <source>
        <dbReference type="EMBL" id="NWV69567.1"/>
    </source>
</evidence>
<dbReference type="InterPro" id="IPR000048">
    <property type="entry name" value="IQ_motif_EF-hand-BS"/>
</dbReference>
<dbReference type="Pfam" id="PF00612">
    <property type="entry name" value="IQ"/>
    <property type="match status" value="4"/>
</dbReference>
<reference evidence="4 5" key="1">
    <citation type="submission" date="2019-09" db="EMBL/GenBank/DDBJ databases">
        <title>Bird 10,000 Genomes (B10K) Project - Family phase.</title>
        <authorList>
            <person name="Zhang G."/>
        </authorList>
    </citation>
    <scope>NUCLEOTIDE SEQUENCE [LARGE SCALE GENOMIC DNA]</scope>
    <source>
        <strain evidence="4">B10K-DU-029-44</strain>
        <tissue evidence="4">Heart</tissue>
    </source>
</reference>
<dbReference type="GO" id="GO:0051015">
    <property type="term" value="F:actin filament binding"/>
    <property type="evidence" value="ECO:0007669"/>
    <property type="project" value="TreeGrafter"/>
</dbReference>
<dbReference type="SMART" id="SM00033">
    <property type="entry name" value="CH"/>
    <property type="match status" value="1"/>
</dbReference>
<dbReference type="CDD" id="cd00201">
    <property type="entry name" value="WW"/>
    <property type="match status" value="1"/>
</dbReference>
<dbReference type="SMART" id="SM00015">
    <property type="entry name" value="IQ"/>
    <property type="match status" value="4"/>
</dbReference>
<dbReference type="SMART" id="SM00456">
    <property type="entry name" value="WW"/>
    <property type="match status" value="1"/>
</dbReference>
<dbReference type="Gene3D" id="1.10.418.10">
    <property type="entry name" value="Calponin-like domain"/>
    <property type="match status" value="1"/>
</dbReference>
<dbReference type="PROSITE" id="PS50021">
    <property type="entry name" value="CH"/>
    <property type="match status" value="1"/>
</dbReference>
<feature type="non-terminal residue" evidence="4">
    <location>
        <position position="1042"/>
    </location>
</feature>
<dbReference type="AlphaFoldDB" id="A0A7K6H299"/>
<dbReference type="FunFam" id="1.10.418.10:FF:000013">
    <property type="entry name" value="IQ motif containing GTPase activating protein 1"/>
    <property type="match status" value="1"/>
</dbReference>
<feature type="domain" description="Calponin-homology (CH)" evidence="3">
    <location>
        <begin position="29"/>
        <end position="144"/>
    </location>
</feature>
<dbReference type="GO" id="GO:0120025">
    <property type="term" value="C:plasma membrane bounded cell projection"/>
    <property type="evidence" value="ECO:0007669"/>
    <property type="project" value="UniProtKB-ARBA"/>
</dbReference>
<dbReference type="Gene3D" id="1.20.5.190">
    <property type="match status" value="2"/>
</dbReference>
<proteinExistence type="predicted"/>
<dbReference type="PROSITE" id="PS50020">
    <property type="entry name" value="WW_DOMAIN_2"/>
    <property type="match status" value="1"/>
</dbReference>
<dbReference type="InterPro" id="IPR001715">
    <property type="entry name" value="CH_dom"/>
</dbReference>
<feature type="coiled-coil region" evidence="1">
    <location>
        <begin position="153"/>
        <end position="180"/>
    </location>
</feature>
<dbReference type="GO" id="GO:0005938">
    <property type="term" value="C:cell cortex"/>
    <property type="evidence" value="ECO:0007669"/>
    <property type="project" value="TreeGrafter"/>
</dbReference>
<gene>
    <name evidence="4" type="primary">Iqgap3</name>
    <name evidence="4" type="ORF">MALELE_R14784</name>
</gene>
<dbReference type="InterPro" id="IPR001202">
    <property type="entry name" value="WW_dom"/>
</dbReference>
<dbReference type="InterPro" id="IPR036872">
    <property type="entry name" value="CH_dom_sf"/>
</dbReference>
<accession>A0A7K6H299</accession>
<name>A0A7K6H299_9PASS</name>
<dbReference type="GO" id="GO:0005096">
    <property type="term" value="F:GTPase activator activity"/>
    <property type="evidence" value="ECO:0007669"/>
    <property type="project" value="TreeGrafter"/>
</dbReference>
<dbReference type="GO" id="GO:0005516">
    <property type="term" value="F:calmodulin binding"/>
    <property type="evidence" value="ECO:0007669"/>
    <property type="project" value="TreeGrafter"/>
</dbReference>
<comment type="caution">
    <text evidence="4">The sequence shown here is derived from an EMBL/GenBank/DDBJ whole genome shotgun (WGS) entry which is preliminary data.</text>
</comment>
<feature type="domain" description="WW" evidence="2">
    <location>
        <begin position="663"/>
        <end position="696"/>
    </location>
</feature>
<dbReference type="PANTHER" id="PTHR14149:SF10">
    <property type="entry name" value="RAS GTPASE-ACTIVATING-LIKE PROTEIN IQGAP3"/>
    <property type="match status" value="1"/>
</dbReference>
<dbReference type="SUPFAM" id="SSF47576">
    <property type="entry name" value="Calponin-homology domain, CH-domain"/>
    <property type="match status" value="1"/>
</dbReference>
<organism evidence="4 5">
    <name type="scientific">Malurus elegans</name>
    <name type="common">Red-winged fairywren</name>
    <dbReference type="NCBI Taxonomy" id="720584"/>
    <lineage>
        <taxon>Eukaryota</taxon>
        <taxon>Metazoa</taxon>
        <taxon>Chordata</taxon>
        <taxon>Craniata</taxon>
        <taxon>Vertebrata</taxon>
        <taxon>Euteleostomi</taxon>
        <taxon>Archelosauria</taxon>
        <taxon>Archosauria</taxon>
        <taxon>Dinosauria</taxon>
        <taxon>Saurischia</taxon>
        <taxon>Theropoda</taxon>
        <taxon>Coelurosauria</taxon>
        <taxon>Aves</taxon>
        <taxon>Neognathae</taxon>
        <taxon>Neoaves</taxon>
        <taxon>Telluraves</taxon>
        <taxon>Australaves</taxon>
        <taxon>Passeriformes</taxon>
        <taxon>Meliphagoidea</taxon>
        <taxon>Maluridae</taxon>
        <taxon>Malurus</taxon>
    </lineage>
</organism>
<dbReference type="InterPro" id="IPR008936">
    <property type="entry name" value="Rho_GTPase_activation_prot"/>
</dbReference>
<feature type="non-terminal residue" evidence="4">
    <location>
        <position position="1"/>
    </location>
</feature>
<evidence type="ECO:0000259" key="3">
    <source>
        <dbReference type="PROSITE" id="PS50021"/>
    </source>
</evidence>
<dbReference type="PROSITE" id="PS50096">
    <property type="entry name" value="IQ"/>
    <property type="match status" value="4"/>
</dbReference>
<evidence type="ECO:0000256" key="1">
    <source>
        <dbReference type="SAM" id="Coils"/>
    </source>
</evidence>
<dbReference type="Pfam" id="PF00307">
    <property type="entry name" value="CH"/>
    <property type="match status" value="1"/>
</dbReference>
<dbReference type="GO" id="GO:1903479">
    <property type="term" value="P:mitotic actomyosin contractile ring assembly actin filament organization"/>
    <property type="evidence" value="ECO:0007669"/>
    <property type="project" value="TreeGrafter"/>
</dbReference>
<dbReference type="Gene3D" id="1.10.506.10">
    <property type="entry name" value="GTPase Activation - p120gap, domain 1"/>
    <property type="match status" value="1"/>
</dbReference>
<dbReference type="Proteomes" id="UP000564407">
    <property type="component" value="Unassembled WGS sequence"/>
</dbReference>
<dbReference type="SUPFAM" id="SSF48350">
    <property type="entry name" value="GTPase activation domain, GAP"/>
    <property type="match status" value="1"/>
</dbReference>
<sequence>QGPPSCPGERLTADEMDEQRRQNVAYQYLCRLEEAKRWMEACLGEGLPPPTELEETLRNGVLLAKLGHCFAPAVVPLKKIYDPEQTRYKAAGLHFRHTDNINHWRDAMSHVGLPSIFHPETTDIYDKKNMPRVVYCIHALSLYLFKLGLAPPIQDLYGKVDFTEEEINNMKRELEKYGLQLPAFSKIGGILANELSVDEAAVHAAVLAINQAVDQGVVARTMETLQNPHAMLVGLRQELAGPYQEVLHQAKLEKGSNARNRVIPEGEDVYDWCLTQAEIQGNINKVNVRGALEEVDNALERQDVLALHRALQDPSLALRCLQRHNLELYLEQLSSDLEEKALELGYLELLEQEEVQAGILTANQRDEKERAMLRAVSRINAAVRRGVAAETLEALLDPTAQLPHVHPAAAPLYQHQLGLLQCQHPRGELAQEELFVAVEMLSAVALVNQALDAGDPSRLWSSLVSPAMGLSGAEDANAQRYFEDLLQLKGQSRKAGAEFLSWNDIQDSINSTNSLVQDENHRAHAVQLVNQALLQADPEKTLAALLLLGPSLPDVTLQTAPRYHHVLCRARRQKAQATEDNGAELWWEEILEGVCQANQDTAAARSMALGTAAINQAIKEGKTSQTLRVLCNPAVALHGVLSACAGAYQEQLGALMATKRPAGSTKPSWVRHTLPDGAEFYLNLQTLEGSWQRPRDGSFNSTHLSREEIQVRAGQGCVAPLASPGLSWCPVSLQAVIARVTAAHGRERLWAANVELVVRLQARLRGFLARRELAARRHVLREQGPAAIRIQACWRGYRQRRAYRERLHYLKANTEAAIKIQAAVRMWQARRKYQERLSYFRKNIKAVVKIQAFVRANKARGDYRMLVHTKSPPLGIVRRFIHLLEQSQHDFWEESEMLRLQEEVVKRIRANRQLESDLDLMDIKIGLLVKNRITLQEVVSHCKKLTKKNKEQLSEMMSVDKQKGLKSLSKEKRQKLETYQHLFYLLQTQPVYLARLIFQMPQNKSTKFMESVIFTLYNYASNPREAYLLLQLFKAALQEEIR</sequence>
<dbReference type="PANTHER" id="PTHR14149">
    <property type="entry name" value="RAS GTPASE-ACTIVATING PROTEIN WITH IQ MOTIF"/>
    <property type="match status" value="1"/>
</dbReference>